<reference evidence="11 12" key="1">
    <citation type="submission" date="2017-04" db="EMBL/GenBank/DDBJ databases">
        <authorList>
            <person name="Afonso C.L."/>
            <person name="Miller P.J."/>
            <person name="Scott M.A."/>
            <person name="Spackman E."/>
            <person name="Goraichik I."/>
            <person name="Dimitrov K.M."/>
            <person name="Suarez D.L."/>
            <person name="Swayne D.E."/>
        </authorList>
    </citation>
    <scope>NUCLEOTIDE SEQUENCE [LARGE SCALE GENOMIC DNA]</scope>
    <source>
        <strain evidence="11 12">DSM 5090</strain>
    </source>
</reference>
<keyword evidence="11" id="KW-0489">Methyltransferase</keyword>
<keyword evidence="4 7" id="KW-0566">Pantothenate biosynthesis</keyword>
<dbReference type="SUPFAM" id="SSF51621">
    <property type="entry name" value="Phosphoenolpyruvate/pyruvate domain"/>
    <property type="match status" value="1"/>
</dbReference>
<dbReference type="EC" id="2.1.2.11" evidence="7"/>
<dbReference type="NCBIfam" id="TIGR00222">
    <property type="entry name" value="panB"/>
    <property type="match status" value="1"/>
</dbReference>
<evidence type="ECO:0000256" key="8">
    <source>
        <dbReference type="PIRSR" id="PIRSR000388-1"/>
    </source>
</evidence>
<proteinExistence type="inferred from homology"/>
<keyword evidence="7" id="KW-0963">Cytoplasm</keyword>
<dbReference type="InterPro" id="IPR003700">
    <property type="entry name" value="Pantoate_hydroxy_MeTrfase"/>
</dbReference>
<keyword evidence="7 10" id="KW-0460">Magnesium</keyword>
<comment type="similarity">
    <text evidence="2 7">Belongs to the PanB family.</text>
</comment>
<dbReference type="HAMAP" id="MF_00156">
    <property type="entry name" value="PanB"/>
    <property type="match status" value="1"/>
</dbReference>
<evidence type="ECO:0000256" key="7">
    <source>
        <dbReference type="HAMAP-Rule" id="MF_00156"/>
    </source>
</evidence>
<dbReference type="STRING" id="112901.SAMN04488500_101312"/>
<dbReference type="GO" id="GO:0032259">
    <property type="term" value="P:methylation"/>
    <property type="evidence" value="ECO:0007669"/>
    <property type="project" value="UniProtKB-KW"/>
</dbReference>
<feature type="binding site" evidence="7 9">
    <location>
        <begin position="46"/>
        <end position="47"/>
    </location>
    <ligand>
        <name>3-methyl-2-oxobutanoate</name>
        <dbReference type="ChEBI" id="CHEBI:11851"/>
    </ligand>
</feature>
<evidence type="ECO:0000256" key="10">
    <source>
        <dbReference type="PIRSR" id="PIRSR000388-3"/>
    </source>
</evidence>
<evidence type="ECO:0000256" key="9">
    <source>
        <dbReference type="PIRSR" id="PIRSR000388-2"/>
    </source>
</evidence>
<comment type="subcellular location">
    <subcellularLocation>
        <location evidence="7">Cytoplasm</location>
    </subcellularLocation>
</comment>
<dbReference type="InterPro" id="IPR040442">
    <property type="entry name" value="Pyrv_kinase-like_dom_sf"/>
</dbReference>
<dbReference type="AlphaFoldDB" id="A0A1W1YFS3"/>
<keyword evidence="7 10" id="KW-0479">Metal-binding</keyword>
<comment type="cofactor">
    <cofactor evidence="7 10">
        <name>Mg(2+)</name>
        <dbReference type="ChEBI" id="CHEBI:18420"/>
    </cofactor>
    <text evidence="7 10">Binds 1 Mg(2+) ion per subunit.</text>
</comment>
<feature type="binding site" evidence="7 9">
    <location>
        <position position="85"/>
    </location>
    <ligand>
        <name>3-methyl-2-oxobutanoate</name>
        <dbReference type="ChEBI" id="CHEBI:11851"/>
    </ligand>
</feature>
<comment type="function">
    <text evidence="6 7">Catalyzes the reversible reaction in which hydroxymethyl group from 5,10-methylenetetrahydrofolate is transferred onto alpha-ketoisovalerate to form ketopantoate.</text>
</comment>
<dbReference type="GO" id="GO:0015940">
    <property type="term" value="P:pantothenate biosynthetic process"/>
    <property type="evidence" value="ECO:0007669"/>
    <property type="project" value="UniProtKB-UniRule"/>
</dbReference>
<feature type="binding site" evidence="7 10">
    <location>
        <position position="46"/>
    </location>
    <ligand>
        <name>Mg(2+)</name>
        <dbReference type="ChEBI" id="CHEBI:18420"/>
    </ligand>
</feature>
<feature type="active site" description="Proton acceptor" evidence="7 8">
    <location>
        <position position="184"/>
    </location>
</feature>
<dbReference type="PANTHER" id="PTHR20881">
    <property type="entry name" value="3-METHYL-2-OXOBUTANOATE HYDROXYMETHYLTRANSFERASE"/>
    <property type="match status" value="1"/>
</dbReference>
<evidence type="ECO:0000256" key="5">
    <source>
        <dbReference type="ARBA" id="ARBA00022679"/>
    </source>
</evidence>
<dbReference type="GO" id="GO:0005737">
    <property type="term" value="C:cytoplasm"/>
    <property type="evidence" value="ECO:0007669"/>
    <property type="project" value="UniProtKB-SubCell"/>
</dbReference>
<feature type="binding site" evidence="7 10">
    <location>
        <position position="117"/>
    </location>
    <ligand>
        <name>Mg(2+)</name>
        <dbReference type="ChEBI" id="CHEBI:18420"/>
    </ligand>
</feature>
<dbReference type="Proteomes" id="UP000192738">
    <property type="component" value="Unassembled WGS sequence"/>
</dbReference>
<dbReference type="NCBIfam" id="NF001452">
    <property type="entry name" value="PRK00311.1"/>
    <property type="match status" value="1"/>
</dbReference>
<feature type="binding site" evidence="7 9">
    <location>
        <position position="115"/>
    </location>
    <ligand>
        <name>3-methyl-2-oxobutanoate</name>
        <dbReference type="ChEBI" id="CHEBI:11851"/>
    </ligand>
</feature>
<dbReference type="OrthoDB" id="9781789at2"/>
<dbReference type="UniPathway" id="UPA00028">
    <property type="reaction ID" value="UER00003"/>
</dbReference>
<dbReference type="Gene3D" id="3.20.20.60">
    <property type="entry name" value="Phosphoenolpyruvate-binding domains"/>
    <property type="match status" value="1"/>
</dbReference>
<dbReference type="FunFam" id="3.20.20.60:FF:000003">
    <property type="entry name" value="3-methyl-2-oxobutanoate hydroxymethyltransferase"/>
    <property type="match status" value="1"/>
</dbReference>
<name>A0A1W1YFS3_9FIRM</name>
<evidence type="ECO:0000256" key="2">
    <source>
        <dbReference type="ARBA" id="ARBA00008676"/>
    </source>
</evidence>
<dbReference type="PIRSF" id="PIRSF000388">
    <property type="entry name" value="Pantoate_hydroxy_MeTrfase"/>
    <property type="match status" value="1"/>
</dbReference>
<evidence type="ECO:0000256" key="6">
    <source>
        <dbReference type="ARBA" id="ARBA00056497"/>
    </source>
</evidence>
<feature type="binding site" evidence="7 10">
    <location>
        <position position="85"/>
    </location>
    <ligand>
        <name>Mg(2+)</name>
        <dbReference type="ChEBI" id="CHEBI:18420"/>
    </ligand>
</feature>
<dbReference type="GO" id="GO:0000287">
    <property type="term" value="F:magnesium ion binding"/>
    <property type="evidence" value="ECO:0007669"/>
    <property type="project" value="TreeGrafter"/>
</dbReference>
<comment type="subunit">
    <text evidence="3 7">Homodecamer; pentamer of dimers.</text>
</comment>
<evidence type="ECO:0000256" key="1">
    <source>
        <dbReference type="ARBA" id="ARBA00005033"/>
    </source>
</evidence>
<organism evidence="11 12">
    <name type="scientific">Sporomusa malonica</name>
    <dbReference type="NCBI Taxonomy" id="112901"/>
    <lineage>
        <taxon>Bacteria</taxon>
        <taxon>Bacillati</taxon>
        <taxon>Bacillota</taxon>
        <taxon>Negativicutes</taxon>
        <taxon>Selenomonadales</taxon>
        <taxon>Sporomusaceae</taxon>
        <taxon>Sporomusa</taxon>
    </lineage>
</organism>
<dbReference type="InterPro" id="IPR015813">
    <property type="entry name" value="Pyrv/PenolPyrv_kinase-like_dom"/>
</dbReference>
<dbReference type="EMBL" id="FWXI01000001">
    <property type="protein sequence ID" value="SMC34976.1"/>
    <property type="molecule type" value="Genomic_DNA"/>
</dbReference>
<evidence type="ECO:0000313" key="12">
    <source>
        <dbReference type="Proteomes" id="UP000192738"/>
    </source>
</evidence>
<evidence type="ECO:0000313" key="11">
    <source>
        <dbReference type="EMBL" id="SMC34976.1"/>
    </source>
</evidence>
<dbReference type="GO" id="GO:0003864">
    <property type="term" value="F:3-methyl-2-oxobutanoate hydroxymethyltransferase activity"/>
    <property type="evidence" value="ECO:0007669"/>
    <property type="project" value="UniProtKB-UniRule"/>
</dbReference>
<dbReference type="PANTHER" id="PTHR20881:SF0">
    <property type="entry name" value="3-METHYL-2-OXOBUTANOATE HYDROXYMETHYLTRANSFERASE"/>
    <property type="match status" value="1"/>
</dbReference>
<keyword evidence="12" id="KW-1185">Reference proteome</keyword>
<gene>
    <name evidence="7" type="primary">panB</name>
    <name evidence="11" type="ORF">SAMN04488500_101312</name>
</gene>
<dbReference type="GO" id="GO:0008168">
    <property type="term" value="F:methyltransferase activity"/>
    <property type="evidence" value="ECO:0007669"/>
    <property type="project" value="UniProtKB-KW"/>
</dbReference>
<comment type="pathway">
    <text evidence="1 7">Cofactor biosynthesis; (R)-pantothenate biosynthesis; (R)-pantoate from 3-methyl-2-oxobutanoate: step 1/2.</text>
</comment>
<evidence type="ECO:0000256" key="3">
    <source>
        <dbReference type="ARBA" id="ARBA00011424"/>
    </source>
</evidence>
<dbReference type="CDD" id="cd06557">
    <property type="entry name" value="KPHMT-like"/>
    <property type="match status" value="1"/>
</dbReference>
<keyword evidence="5 7" id="KW-0808">Transferase</keyword>
<comment type="catalytic activity">
    <reaction evidence="7">
        <text>(6R)-5,10-methylene-5,6,7,8-tetrahydrofolate + 3-methyl-2-oxobutanoate + H2O = 2-dehydropantoate + (6S)-5,6,7,8-tetrahydrofolate</text>
        <dbReference type="Rhea" id="RHEA:11824"/>
        <dbReference type="ChEBI" id="CHEBI:11561"/>
        <dbReference type="ChEBI" id="CHEBI:11851"/>
        <dbReference type="ChEBI" id="CHEBI:15377"/>
        <dbReference type="ChEBI" id="CHEBI:15636"/>
        <dbReference type="ChEBI" id="CHEBI:57453"/>
        <dbReference type="EC" id="2.1.2.11"/>
    </reaction>
</comment>
<sequence>MAQKKTILDLCKMKATGEKAVWVTAYDCCFAAYAEKAGMDMILVGDSMGMVVYGYQGTIPVTMDMCINHCQAVRRGAPNTYIIGDMPFGSYHESVGDAVHNAIRFAKEADVDAIKLEGGVAVADVIKAIAQAGIVVFGHIGLTPQSSAAMGGFRAQGRTADSARGVIEDAIAVYEAGARAVLVEGVPEEVCTIIHKTLPIPVYGIGAGSDTDGQVLVVGDALGMFEAFKPKFAKRYADIASVATKAFAQFIKETKEGSFPASEHKYSISGDSAEFKTLFKEMEAKFKG</sequence>
<dbReference type="Pfam" id="PF02548">
    <property type="entry name" value="Pantoate_transf"/>
    <property type="match status" value="1"/>
</dbReference>
<protein>
    <recommendedName>
        <fullName evidence="7">3-methyl-2-oxobutanoate hydroxymethyltransferase</fullName>
        <ecNumber evidence="7">2.1.2.11</ecNumber>
    </recommendedName>
    <alternativeName>
        <fullName evidence="7">Ketopantoate hydroxymethyltransferase</fullName>
        <shortName evidence="7">KPHMT</shortName>
    </alternativeName>
</protein>
<dbReference type="RefSeq" id="WP_084573823.1">
    <property type="nucleotide sequence ID" value="NZ_CP155572.1"/>
</dbReference>
<evidence type="ECO:0000256" key="4">
    <source>
        <dbReference type="ARBA" id="ARBA00022655"/>
    </source>
</evidence>
<accession>A0A1W1YFS3</accession>